<protein>
    <recommendedName>
        <fullName evidence="1">Receptor expression-enhancing protein</fullName>
    </recommendedName>
</protein>
<gene>
    <name evidence="3" type="ORF">CINCED_3A018943</name>
</gene>
<feature type="compositionally biased region" description="Basic residues" evidence="2">
    <location>
        <begin position="121"/>
        <end position="142"/>
    </location>
</feature>
<feature type="transmembrane region" description="Helical" evidence="1">
    <location>
        <begin position="70"/>
        <end position="89"/>
    </location>
</feature>
<proteinExistence type="inferred from homology"/>
<keyword evidence="1" id="KW-0472">Membrane</keyword>
<feature type="region of interest" description="Disordered" evidence="2">
    <location>
        <begin position="111"/>
        <end position="142"/>
    </location>
</feature>
<evidence type="ECO:0000256" key="1">
    <source>
        <dbReference type="RuleBase" id="RU362006"/>
    </source>
</evidence>
<reference evidence="3 4" key="1">
    <citation type="submission" date="2019-08" db="EMBL/GenBank/DDBJ databases">
        <authorList>
            <person name="Alioto T."/>
            <person name="Alioto T."/>
            <person name="Gomez Garrido J."/>
        </authorList>
    </citation>
    <scope>NUCLEOTIDE SEQUENCE [LARGE SCALE GENOMIC DNA]</scope>
</reference>
<evidence type="ECO:0000313" key="4">
    <source>
        <dbReference type="Proteomes" id="UP000325440"/>
    </source>
</evidence>
<keyword evidence="1" id="KW-1133">Transmembrane helix</keyword>
<dbReference type="GO" id="GO:0016020">
    <property type="term" value="C:membrane"/>
    <property type="evidence" value="ECO:0007669"/>
    <property type="project" value="UniProtKB-SubCell"/>
</dbReference>
<dbReference type="Pfam" id="PF03134">
    <property type="entry name" value="TB2_DP1_HVA22"/>
    <property type="match status" value="1"/>
</dbReference>
<keyword evidence="4" id="KW-1185">Reference proteome</keyword>
<accession>A0A5E4LY78</accession>
<keyword evidence="1" id="KW-0812">Transmembrane</keyword>
<dbReference type="AlphaFoldDB" id="A0A5E4LY78"/>
<evidence type="ECO:0000313" key="3">
    <source>
        <dbReference type="EMBL" id="VVC24697.1"/>
    </source>
</evidence>
<name>A0A5E4LY78_9HEMI</name>
<dbReference type="EMBL" id="CABPRJ010000004">
    <property type="protein sequence ID" value="VVC24697.1"/>
    <property type="molecule type" value="Genomic_DNA"/>
</dbReference>
<dbReference type="Proteomes" id="UP000325440">
    <property type="component" value="Unassembled WGS sequence"/>
</dbReference>
<dbReference type="InterPro" id="IPR004345">
    <property type="entry name" value="TB2_DP1_HVA22"/>
</dbReference>
<evidence type="ECO:0000256" key="2">
    <source>
        <dbReference type="SAM" id="MobiDB-lite"/>
    </source>
</evidence>
<dbReference type="PANTHER" id="PTHR12300">
    <property type="entry name" value="HVA22-LIKE PROTEINS"/>
    <property type="match status" value="1"/>
</dbReference>
<organism evidence="3 4">
    <name type="scientific">Cinara cedri</name>
    <dbReference type="NCBI Taxonomy" id="506608"/>
    <lineage>
        <taxon>Eukaryota</taxon>
        <taxon>Metazoa</taxon>
        <taxon>Ecdysozoa</taxon>
        <taxon>Arthropoda</taxon>
        <taxon>Hexapoda</taxon>
        <taxon>Insecta</taxon>
        <taxon>Pterygota</taxon>
        <taxon>Neoptera</taxon>
        <taxon>Paraneoptera</taxon>
        <taxon>Hemiptera</taxon>
        <taxon>Sternorrhyncha</taxon>
        <taxon>Aphidomorpha</taxon>
        <taxon>Aphidoidea</taxon>
        <taxon>Aphididae</taxon>
        <taxon>Lachninae</taxon>
        <taxon>Cinara</taxon>
    </lineage>
</organism>
<sequence length="142" mass="16847">MLNILADIFGIGMLLAIPAYRAYKQIKALNQNKYDPAKNQQIYKHCIVYALFRVSRWIEDVFSVVPYYGVFKIIIIIWLTCFGGIDYCYRRVVRRTLMKYEAKIDDFNERYSVPRNSAPKIRTKQQPKKNSRKNSPKRNTKK</sequence>
<comment type="subcellular location">
    <subcellularLocation>
        <location evidence="1">Membrane</location>
        <topology evidence="1">Multi-pass membrane protein</topology>
    </subcellularLocation>
</comment>
<comment type="similarity">
    <text evidence="1">Belongs to the DP1 family.</text>
</comment>
<comment type="caution">
    <text evidence="1">Lacks conserved residue(s) required for the propagation of feature annotation.</text>
</comment>